<organism evidence="2 3">
    <name type="scientific">Rhynchophorus ferrugineus</name>
    <name type="common">Red palm weevil</name>
    <name type="synonym">Curculio ferrugineus</name>
    <dbReference type="NCBI Taxonomy" id="354439"/>
    <lineage>
        <taxon>Eukaryota</taxon>
        <taxon>Metazoa</taxon>
        <taxon>Ecdysozoa</taxon>
        <taxon>Arthropoda</taxon>
        <taxon>Hexapoda</taxon>
        <taxon>Insecta</taxon>
        <taxon>Pterygota</taxon>
        <taxon>Neoptera</taxon>
        <taxon>Endopterygota</taxon>
        <taxon>Coleoptera</taxon>
        <taxon>Polyphaga</taxon>
        <taxon>Cucujiformia</taxon>
        <taxon>Curculionidae</taxon>
        <taxon>Dryophthorinae</taxon>
        <taxon>Rhynchophorus</taxon>
    </lineage>
</organism>
<protein>
    <submittedName>
        <fullName evidence="2">Uncharacterized protein</fullName>
    </submittedName>
</protein>
<evidence type="ECO:0000313" key="3">
    <source>
        <dbReference type="Proteomes" id="UP000625711"/>
    </source>
</evidence>
<feature type="compositionally biased region" description="Polar residues" evidence="1">
    <location>
        <begin position="1"/>
        <end position="13"/>
    </location>
</feature>
<evidence type="ECO:0000313" key="2">
    <source>
        <dbReference type="EMBL" id="KAF7282559.1"/>
    </source>
</evidence>
<comment type="caution">
    <text evidence="2">The sequence shown here is derived from an EMBL/GenBank/DDBJ whole genome shotgun (WGS) entry which is preliminary data.</text>
</comment>
<evidence type="ECO:0000256" key="1">
    <source>
        <dbReference type="SAM" id="MobiDB-lite"/>
    </source>
</evidence>
<gene>
    <name evidence="2" type="ORF">GWI33_002349</name>
</gene>
<name>A0A834IMI5_RHYFE</name>
<dbReference type="EMBL" id="JAACXV010000165">
    <property type="protein sequence ID" value="KAF7282559.1"/>
    <property type="molecule type" value="Genomic_DNA"/>
</dbReference>
<accession>A0A834IMI5</accession>
<sequence length="79" mass="8361">MKQGSGSSTSTSAHPEARQAARSPVRTHEDDVTVAAAAVVVDVESDARSIFSRGTISPGALSRFKASRRYRAGRPRSGF</sequence>
<feature type="region of interest" description="Disordered" evidence="1">
    <location>
        <begin position="1"/>
        <end position="30"/>
    </location>
</feature>
<proteinExistence type="predicted"/>
<dbReference type="AlphaFoldDB" id="A0A834IMI5"/>
<reference evidence="2" key="1">
    <citation type="submission" date="2020-08" db="EMBL/GenBank/DDBJ databases">
        <title>Genome sequencing and assembly of the red palm weevil Rhynchophorus ferrugineus.</title>
        <authorList>
            <person name="Dias G.B."/>
            <person name="Bergman C.M."/>
            <person name="Manee M."/>
        </authorList>
    </citation>
    <scope>NUCLEOTIDE SEQUENCE</scope>
    <source>
        <strain evidence="2">AA-2017</strain>
        <tissue evidence="2">Whole larva</tissue>
    </source>
</reference>
<dbReference type="Proteomes" id="UP000625711">
    <property type="component" value="Unassembled WGS sequence"/>
</dbReference>
<keyword evidence="3" id="KW-1185">Reference proteome</keyword>